<keyword evidence="7 12" id="KW-0812">Transmembrane</keyword>
<comment type="similarity">
    <text evidence="2">Belongs to the TrkH potassium transport family.</text>
</comment>
<dbReference type="AlphaFoldDB" id="F7XPL7"/>
<dbReference type="InterPro" id="IPR004772">
    <property type="entry name" value="TrkH"/>
</dbReference>
<dbReference type="KEGG" id="mzh:Mzhil_1613"/>
<dbReference type="NCBIfam" id="TIGR00933">
    <property type="entry name" value="2a38"/>
    <property type="match status" value="1"/>
</dbReference>
<evidence type="ECO:0000256" key="4">
    <source>
        <dbReference type="ARBA" id="ARBA00022475"/>
    </source>
</evidence>
<organism evidence="13 14">
    <name type="scientific">Methanosalsum zhilinae (strain DSM 4017 / NBRC 107636 / OCM 62 / WeN5)</name>
    <name type="common">Methanohalophilus zhilinae</name>
    <dbReference type="NCBI Taxonomy" id="679901"/>
    <lineage>
        <taxon>Archaea</taxon>
        <taxon>Methanobacteriati</taxon>
        <taxon>Methanobacteriota</taxon>
        <taxon>Stenosarchaea group</taxon>
        <taxon>Methanomicrobia</taxon>
        <taxon>Methanosarcinales</taxon>
        <taxon>Methanosarcinaceae</taxon>
        <taxon>Methanosalsum</taxon>
    </lineage>
</organism>
<dbReference type="GeneID" id="10823252"/>
<keyword evidence="6" id="KW-0633">Potassium transport</keyword>
<feature type="transmembrane region" description="Helical" evidence="12">
    <location>
        <begin position="267"/>
        <end position="286"/>
    </location>
</feature>
<dbReference type="InterPro" id="IPR003445">
    <property type="entry name" value="Cat_transpt"/>
</dbReference>
<keyword evidence="10" id="KW-0406">Ion transport</keyword>
<dbReference type="HOGENOM" id="CLU_030708_0_2_2"/>
<keyword evidence="4" id="KW-1003">Cell membrane</keyword>
<protein>
    <submittedName>
        <fullName evidence="13">Cation transporter</fullName>
    </submittedName>
</protein>
<evidence type="ECO:0000256" key="8">
    <source>
        <dbReference type="ARBA" id="ARBA00022958"/>
    </source>
</evidence>
<feature type="transmembrane region" description="Helical" evidence="12">
    <location>
        <begin position="234"/>
        <end position="255"/>
    </location>
</feature>
<keyword evidence="9 12" id="KW-1133">Transmembrane helix</keyword>
<evidence type="ECO:0000256" key="3">
    <source>
        <dbReference type="ARBA" id="ARBA00022448"/>
    </source>
</evidence>
<feature type="transmembrane region" description="Helical" evidence="12">
    <location>
        <begin position="328"/>
        <end position="353"/>
    </location>
</feature>
<dbReference type="RefSeq" id="WP_013898885.1">
    <property type="nucleotide sequence ID" value="NC_015676.1"/>
</dbReference>
<evidence type="ECO:0000256" key="1">
    <source>
        <dbReference type="ARBA" id="ARBA00004429"/>
    </source>
</evidence>
<evidence type="ECO:0000313" key="14">
    <source>
        <dbReference type="Proteomes" id="UP000006622"/>
    </source>
</evidence>
<dbReference type="PANTHER" id="PTHR32024:SF2">
    <property type="entry name" value="TRK SYSTEM POTASSIUM UPTAKE PROTEIN TRKG-RELATED"/>
    <property type="match status" value="1"/>
</dbReference>
<evidence type="ECO:0000256" key="6">
    <source>
        <dbReference type="ARBA" id="ARBA00022538"/>
    </source>
</evidence>
<feature type="transmembrane region" description="Helical" evidence="12">
    <location>
        <begin position="12"/>
        <end position="31"/>
    </location>
</feature>
<keyword evidence="5" id="KW-0997">Cell inner membrane</keyword>
<keyword evidence="8" id="KW-0630">Potassium</keyword>
<proteinExistence type="inferred from homology"/>
<comment type="subcellular location">
    <subcellularLocation>
        <location evidence="1">Cell inner membrane</location>
        <topology evidence="1">Multi-pass membrane protein</topology>
    </subcellularLocation>
</comment>
<sequence length="478" mass="52961" precursor="true">MDFRVVLNVMGRLLGYMGFFMIIPLVLAIHYQEPLEPFLVAIVLTSGTGLFLFLKFRSAEEWHIRESFAIVALTWLSAAVFGTIPYILSGISPVDALFESMSGITATGASILTEIEQYPKSLLFWRNMTQWLGGMGIILLFIAILPKLGVGGRELFKAELPGPGEDKIKPRIRDTARVFWMIYIVFSVVLVGLLMLAGLSPYDSVTHMFTTIACAGFSPYSESIGAFQNPLAEWIIIVFMFIGGVHFALYYRTVFVNSKSLVRDEEFRFYAFILLAATVLLTVLLWRDFGGSLTDSLRYAAFQSISITTTTGYASMDFNQWSDSARMVLLVLMFFGGSAGSTAGGIKMVRILLLSKYARRELFKTIHPRAVKPLRFNEATVTENVIQSIMAFIVIYFLIFVIGSILMALMGLDILSAISASVATLGNVGPGLGMVGPMEGYGSVPSAGKLILTLNMWIGRLEIFTVLVLLTPEFWKNR</sequence>
<keyword evidence="14" id="KW-1185">Reference proteome</keyword>
<evidence type="ECO:0000256" key="5">
    <source>
        <dbReference type="ARBA" id="ARBA00022519"/>
    </source>
</evidence>
<accession>F7XPL7</accession>
<name>F7XPL7_METZD</name>
<feature type="transmembrane region" description="Helical" evidence="12">
    <location>
        <begin position="385"/>
        <end position="407"/>
    </location>
</feature>
<feature type="transmembrane region" description="Helical" evidence="12">
    <location>
        <begin position="456"/>
        <end position="475"/>
    </location>
</feature>
<dbReference type="GO" id="GO:0005886">
    <property type="term" value="C:plasma membrane"/>
    <property type="evidence" value="ECO:0007669"/>
    <property type="project" value="UniProtKB-SubCell"/>
</dbReference>
<dbReference type="PIRSF" id="PIRSF006247">
    <property type="entry name" value="TrkH"/>
    <property type="match status" value="1"/>
</dbReference>
<dbReference type="GO" id="GO:0015379">
    <property type="term" value="F:potassium:chloride symporter activity"/>
    <property type="evidence" value="ECO:0007669"/>
    <property type="project" value="InterPro"/>
</dbReference>
<evidence type="ECO:0000256" key="10">
    <source>
        <dbReference type="ARBA" id="ARBA00023065"/>
    </source>
</evidence>
<gene>
    <name evidence="13" type="ordered locus">Mzhil_1613</name>
</gene>
<feature type="transmembrane region" description="Helical" evidence="12">
    <location>
        <begin position="178"/>
        <end position="199"/>
    </location>
</feature>
<feature type="transmembrane region" description="Helical" evidence="12">
    <location>
        <begin position="131"/>
        <end position="150"/>
    </location>
</feature>
<dbReference type="PANTHER" id="PTHR32024">
    <property type="entry name" value="TRK SYSTEM POTASSIUM UPTAKE PROTEIN TRKG-RELATED"/>
    <property type="match status" value="1"/>
</dbReference>
<evidence type="ECO:0000256" key="9">
    <source>
        <dbReference type="ARBA" id="ARBA00022989"/>
    </source>
</evidence>
<evidence type="ECO:0000256" key="7">
    <source>
        <dbReference type="ARBA" id="ARBA00022692"/>
    </source>
</evidence>
<evidence type="ECO:0000313" key="13">
    <source>
        <dbReference type="EMBL" id="AEH61449.1"/>
    </source>
</evidence>
<dbReference type="Proteomes" id="UP000006622">
    <property type="component" value="Chromosome"/>
</dbReference>
<dbReference type="EMBL" id="CP002101">
    <property type="protein sequence ID" value="AEH61449.1"/>
    <property type="molecule type" value="Genomic_DNA"/>
</dbReference>
<feature type="transmembrane region" description="Helical" evidence="12">
    <location>
        <begin position="68"/>
        <end position="88"/>
    </location>
</feature>
<evidence type="ECO:0000256" key="11">
    <source>
        <dbReference type="ARBA" id="ARBA00023136"/>
    </source>
</evidence>
<evidence type="ECO:0000256" key="12">
    <source>
        <dbReference type="SAM" id="Phobius"/>
    </source>
</evidence>
<keyword evidence="3" id="KW-0813">Transport</keyword>
<dbReference type="STRING" id="679901.Mzhil_1613"/>
<evidence type="ECO:0000256" key="2">
    <source>
        <dbReference type="ARBA" id="ARBA00009137"/>
    </source>
</evidence>
<keyword evidence="11 12" id="KW-0472">Membrane</keyword>
<dbReference type="Pfam" id="PF02386">
    <property type="entry name" value="TrkH"/>
    <property type="match status" value="1"/>
</dbReference>
<dbReference type="OrthoDB" id="111943at2157"/>
<feature type="transmembrane region" description="Helical" evidence="12">
    <location>
        <begin position="37"/>
        <end position="56"/>
    </location>
</feature>
<reference evidence="13" key="1">
    <citation type="submission" date="2010-07" db="EMBL/GenBank/DDBJ databases">
        <title>The complete genome of Methanosalsum zhilinae DSM 4017.</title>
        <authorList>
            <consortium name="US DOE Joint Genome Institute (JGI-PGF)"/>
            <person name="Lucas S."/>
            <person name="Copeland A."/>
            <person name="Lapidus A."/>
            <person name="Glavina del Rio T."/>
            <person name="Dalin E."/>
            <person name="Tice H."/>
            <person name="Bruce D."/>
            <person name="Goodwin L."/>
            <person name="Pitluck S."/>
            <person name="Kyrpides N."/>
            <person name="Mavromatis K."/>
            <person name="Ovchinnikova G."/>
            <person name="Daligault H."/>
            <person name="Detter J.C."/>
            <person name="Han C."/>
            <person name="Tapia R."/>
            <person name="Larimer F."/>
            <person name="Land M."/>
            <person name="Hauser L."/>
            <person name="Markowitz V."/>
            <person name="Cheng J.-F."/>
            <person name="Hugenholtz P."/>
            <person name="Woyke T."/>
            <person name="Wu D."/>
            <person name="Spring S."/>
            <person name="Schueler E."/>
            <person name="Brambilla E."/>
            <person name="Klenk H.-P."/>
            <person name="Eisen J.A."/>
        </authorList>
    </citation>
    <scope>NUCLEOTIDE SEQUENCE</scope>
    <source>
        <strain evidence="13">DSM 4017</strain>
    </source>
</reference>